<proteinExistence type="predicted"/>
<accession>A0A5J4WB29</accession>
<reference evidence="3 4" key="1">
    <citation type="submission" date="2019-03" db="EMBL/GenBank/DDBJ databases">
        <title>Single cell metagenomics reveals metabolic interactions within the superorganism composed of flagellate Streblomastix strix and complex community of Bacteroidetes bacteria on its surface.</title>
        <authorList>
            <person name="Treitli S.C."/>
            <person name="Kolisko M."/>
            <person name="Husnik F."/>
            <person name="Keeling P."/>
            <person name="Hampl V."/>
        </authorList>
    </citation>
    <scope>NUCLEOTIDE SEQUENCE [LARGE SCALE GENOMIC DNA]</scope>
    <source>
        <strain evidence="3">ST1C</strain>
    </source>
</reference>
<feature type="compositionally biased region" description="Polar residues" evidence="1">
    <location>
        <begin position="8"/>
        <end position="40"/>
    </location>
</feature>
<feature type="region of interest" description="Disordered" evidence="1">
    <location>
        <begin position="321"/>
        <end position="341"/>
    </location>
</feature>
<keyword evidence="2" id="KW-0812">Transmembrane</keyword>
<dbReference type="AlphaFoldDB" id="A0A5J4WB29"/>
<sequence length="364" mass="40175">MARRLGQQVHTTSQPSNNATRFSTNNSSSNAMKYSTNSGARRSGYNTSNNQQTTTQTTSSTTTYNIDPVQDAALARQRINFNTNGTITGCVTGGVIMAVIAIVGIVLIIVYSPIYGGIMVGIGVILILVIYCSTRSQMLDRELSIDGSTSKGVFAETASSHAGCCCLSETRREFQLTDVRSVSQVTVTQKISSRDQYGRTTTQVITTYRVNFDFNSGEKYQPNIVMQPIQIQQIVQFFRAFNAGRQSNMPTSVPVSFPTVVSVGVEEQVYSVEAPYEYPAYPPYDPSQYSFPVQQEYAPPAYNQYLVPTPQVYPQQQIQQPPLNYPIQPPADFPAQQEVQAPYSVPSELSVPVGRQIQQEIEKS</sequence>
<keyword evidence="2" id="KW-1133">Transmembrane helix</keyword>
<organism evidence="3 4">
    <name type="scientific">Streblomastix strix</name>
    <dbReference type="NCBI Taxonomy" id="222440"/>
    <lineage>
        <taxon>Eukaryota</taxon>
        <taxon>Metamonada</taxon>
        <taxon>Preaxostyla</taxon>
        <taxon>Oxymonadida</taxon>
        <taxon>Streblomastigidae</taxon>
        <taxon>Streblomastix</taxon>
    </lineage>
</organism>
<name>A0A5J4WB29_9EUKA</name>
<protein>
    <submittedName>
        <fullName evidence="3">Uncharacterized protein</fullName>
    </submittedName>
</protein>
<evidence type="ECO:0000256" key="1">
    <source>
        <dbReference type="SAM" id="MobiDB-lite"/>
    </source>
</evidence>
<feature type="compositionally biased region" description="Low complexity" evidence="1">
    <location>
        <begin position="46"/>
        <end position="63"/>
    </location>
</feature>
<keyword evidence="2" id="KW-0472">Membrane</keyword>
<comment type="caution">
    <text evidence="3">The sequence shown here is derived from an EMBL/GenBank/DDBJ whole genome shotgun (WGS) entry which is preliminary data.</text>
</comment>
<gene>
    <name evidence="3" type="ORF">EZS28_012461</name>
</gene>
<evidence type="ECO:0000256" key="2">
    <source>
        <dbReference type="SAM" id="Phobius"/>
    </source>
</evidence>
<feature type="transmembrane region" description="Helical" evidence="2">
    <location>
        <begin position="86"/>
        <end position="108"/>
    </location>
</feature>
<evidence type="ECO:0000313" key="3">
    <source>
        <dbReference type="EMBL" id="KAA6392010.1"/>
    </source>
</evidence>
<feature type="region of interest" description="Disordered" evidence="1">
    <location>
        <begin position="1"/>
        <end position="63"/>
    </location>
</feature>
<feature type="compositionally biased region" description="Pro residues" evidence="1">
    <location>
        <begin position="323"/>
        <end position="332"/>
    </location>
</feature>
<dbReference type="EMBL" id="SNRW01002690">
    <property type="protein sequence ID" value="KAA6392010.1"/>
    <property type="molecule type" value="Genomic_DNA"/>
</dbReference>
<feature type="transmembrane region" description="Helical" evidence="2">
    <location>
        <begin position="114"/>
        <end position="132"/>
    </location>
</feature>
<dbReference type="Proteomes" id="UP000324800">
    <property type="component" value="Unassembled WGS sequence"/>
</dbReference>
<evidence type="ECO:0000313" key="4">
    <source>
        <dbReference type="Proteomes" id="UP000324800"/>
    </source>
</evidence>